<dbReference type="GO" id="GO:0008270">
    <property type="term" value="F:zinc ion binding"/>
    <property type="evidence" value="ECO:0007669"/>
    <property type="project" value="UniProtKB-KW"/>
</dbReference>
<keyword evidence="7" id="KW-1185">Reference proteome</keyword>
<accession>A0AAW0ED44</accession>
<evidence type="ECO:0000256" key="1">
    <source>
        <dbReference type="ARBA" id="ARBA00022723"/>
    </source>
</evidence>
<dbReference type="SUPFAM" id="SSF144232">
    <property type="entry name" value="HIT/MYND zinc finger-like"/>
    <property type="match status" value="1"/>
</dbReference>
<comment type="caution">
    <text evidence="6">The sequence shown here is derived from an EMBL/GenBank/DDBJ whole genome shotgun (WGS) entry which is preliminary data.</text>
</comment>
<evidence type="ECO:0000256" key="3">
    <source>
        <dbReference type="ARBA" id="ARBA00022833"/>
    </source>
</evidence>
<dbReference type="InterPro" id="IPR002893">
    <property type="entry name" value="Znf_MYND"/>
</dbReference>
<organism evidence="6 7">
    <name type="scientific">Favolaschia claudopus</name>
    <dbReference type="NCBI Taxonomy" id="2862362"/>
    <lineage>
        <taxon>Eukaryota</taxon>
        <taxon>Fungi</taxon>
        <taxon>Dikarya</taxon>
        <taxon>Basidiomycota</taxon>
        <taxon>Agaricomycotina</taxon>
        <taxon>Agaricomycetes</taxon>
        <taxon>Agaricomycetidae</taxon>
        <taxon>Agaricales</taxon>
        <taxon>Marasmiineae</taxon>
        <taxon>Mycenaceae</taxon>
        <taxon>Favolaschia</taxon>
    </lineage>
</organism>
<dbReference type="AlphaFoldDB" id="A0AAW0ED44"/>
<dbReference type="Proteomes" id="UP001362999">
    <property type="component" value="Unassembled WGS sequence"/>
</dbReference>
<reference evidence="6 7" key="1">
    <citation type="journal article" date="2024" name="J Genomics">
        <title>Draft genome sequencing and assembly of Favolaschia claudopus CIRM-BRFM 2984 isolated from oak limbs.</title>
        <authorList>
            <person name="Navarro D."/>
            <person name="Drula E."/>
            <person name="Chaduli D."/>
            <person name="Cazenave R."/>
            <person name="Ahrendt S."/>
            <person name="Wang J."/>
            <person name="Lipzen A."/>
            <person name="Daum C."/>
            <person name="Barry K."/>
            <person name="Grigoriev I.V."/>
            <person name="Favel A."/>
            <person name="Rosso M.N."/>
            <person name="Martin F."/>
        </authorList>
    </citation>
    <scope>NUCLEOTIDE SEQUENCE [LARGE SCALE GENOMIC DNA]</scope>
    <source>
        <strain evidence="6 7">CIRM-BRFM 2984</strain>
    </source>
</reference>
<evidence type="ECO:0000313" key="6">
    <source>
        <dbReference type="EMBL" id="KAK7063562.1"/>
    </source>
</evidence>
<dbReference type="EMBL" id="JAWWNJ010000001">
    <property type="protein sequence ID" value="KAK7063562.1"/>
    <property type="molecule type" value="Genomic_DNA"/>
</dbReference>
<evidence type="ECO:0000313" key="7">
    <source>
        <dbReference type="Proteomes" id="UP001362999"/>
    </source>
</evidence>
<evidence type="ECO:0000256" key="4">
    <source>
        <dbReference type="PROSITE-ProRule" id="PRU00134"/>
    </source>
</evidence>
<evidence type="ECO:0000259" key="5">
    <source>
        <dbReference type="PROSITE" id="PS50865"/>
    </source>
</evidence>
<keyword evidence="1" id="KW-0479">Metal-binding</keyword>
<evidence type="ECO:0000256" key="2">
    <source>
        <dbReference type="ARBA" id="ARBA00022771"/>
    </source>
</evidence>
<sequence length="473" mass="53656">MPPRPSVFTIRDINGTPITPFTENRERIAMTHQGDPKFIEIHRHMFLHIATEESEAEIQHLLALHREKYRVLCQCLPRLAEAVTVSSVREEHILEGLGQSCRLDGGFSRVFCPELTLPFLQRGGGQGFLDLLRHFTLDDYSQIPKKPIYLDTVHWYPVDPAVLNANPELRTAFELADANFNVERSYLMSHTMHATMCIFLGLGDPNAPQPPRTEVSRGVAKSKLFGEVAEKIMGHVYGSAGKKEWKREQKEHKAVPIKKEEPGAQRFMCCRACTDKVGRKVYYCSRQCQRDDWKARHKQICGKAMTVKECEETANLLPKPEVSAAISKLVGPPEKGFKRLLNEFGGAGTDYILITRTMRRLRINIEDEGEKNAFRRFRELALSTGERRAVAALGQFLVKGPGGTYAKKFGGPHAALGGPVVQLGLDRQDAFDQLQREYEFDVKSAVEQLERKRGNDGMTEVEKEILLEYFRSW</sequence>
<name>A0AAW0ED44_9AGAR</name>
<protein>
    <recommendedName>
        <fullName evidence="5">MYND-type domain-containing protein</fullName>
    </recommendedName>
</protein>
<proteinExistence type="predicted"/>
<gene>
    <name evidence="6" type="ORF">R3P38DRAFT_2819103</name>
</gene>
<feature type="domain" description="MYND-type" evidence="5">
    <location>
        <begin position="270"/>
        <end position="301"/>
    </location>
</feature>
<dbReference type="PROSITE" id="PS50865">
    <property type="entry name" value="ZF_MYND_2"/>
    <property type="match status" value="1"/>
</dbReference>
<dbReference type="Pfam" id="PF01753">
    <property type="entry name" value="zf-MYND"/>
    <property type="match status" value="1"/>
</dbReference>
<keyword evidence="2 4" id="KW-0863">Zinc-finger</keyword>
<dbReference type="Gene3D" id="6.10.140.2220">
    <property type="match status" value="1"/>
</dbReference>
<keyword evidence="3" id="KW-0862">Zinc</keyword>